<dbReference type="EMBL" id="ML991801">
    <property type="protein sequence ID" value="KAF2234099.1"/>
    <property type="molecule type" value="Genomic_DNA"/>
</dbReference>
<proteinExistence type="predicted"/>
<gene>
    <name evidence="3" type="ORF">EV356DRAFT_533151</name>
</gene>
<dbReference type="InterPro" id="IPR010730">
    <property type="entry name" value="HET"/>
</dbReference>
<dbReference type="Proteomes" id="UP000800092">
    <property type="component" value="Unassembled WGS sequence"/>
</dbReference>
<protein>
    <submittedName>
        <fullName evidence="3">HET-domain-containing protein</fullName>
    </submittedName>
</protein>
<name>A0A6A6H893_VIRVR</name>
<feature type="compositionally biased region" description="Acidic residues" evidence="1">
    <location>
        <begin position="548"/>
        <end position="558"/>
    </location>
</feature>
<evidence type="ECO:0000313" key="3">
    <source>
        <dbReference type="EMBL" id="KAF2234099.1"/>
    </source>
</evidence>
<evidence type="ECO:0000259" key="2">
    <source>
        <dbReference type="Pfam" id="PF06985"/>
    </source>
</evidence>
<dbReference type="PANTHER" id="PTHR33112">
    <property type="entry name" value="DOMAIN PROTEIN, PUTATIVE-RELATED"/>
    <property type="match status" value="1"/>
</dbReference>
<dbReference type="OrthoDB" id="5362512at2759"/>
<evidence type="ECO:0000313" key="4">
    <source>
        <dbReference type="Proteomes" id="UP000800092"/>
    </source>
</evidence>
<reference evidence="3" key="1">
    <citation type="journal article" date="2020" name="Stud. Mycol.">
        <title>101 Dothideomycetes genomes: a test case for predicting lifestyles and emergence of pathogens.</title>
        <authorList>
            <person name="Haridas S."/>
            <person name="Albert R."/>
            <person name="Binder M."/>
            <person name="Bloem J."/>
            <person name="Labutti K."/>
            <person name="Salamov A."/>
            <person name="Andreopoulos B."/>
            <person name="Baker S."/>
            <person name="Barry K."/>
            <person name="Bills G."/>
            <person name="Bluhm B."/>
            <person name="Cannon C."/>
            <person name="Castanera R."/>
            <person name="Culley D."/>
            <person name="Daum C."/>
            <person name="Ezra D."/>
            <person name="Gonzalez J."/>
            <person name="Henrissat B."/>
            <person name="Kuo A."/>
            <person name="Liang C."/>
            <person name="Lipzen A."/>
            <person name="Lutzoni F."/>
            <person name="Magnuson J."/>
            <person name="Mondo S."/>
            <person name="Nolan M."/>
            <person name="Ohm R."/>
            <person name="Pangilinan J."/>
            <person name="Park H.-J."/>
            <person name="Ramirez L."/>
            <person name="Alfaro M."/>
            <person name="Sun H."/>
            <person name="Tritt A."/>
            <person name="Yoshinaga Y."/>
            <person name="Zwiers L.-H."/>
            <person name="Turgeon B."/>
            <person name="Goodwin S."/>
            <person name="Spatafora J."/>
            <person name="Crous P."/>
            <person name="Grigoriev I."/>
        </authorList>
    </citation>
    <scope>NUCLEOTIDE SEQUENCE</scope>
    <source>
        <strain evidence="3">Tuck. ex Michener</strain>
    </source>
</reference>
<sequence>MSTKLCSVCRSIFSGPQRLKQEQLHHRSRESFQRAVELGCFICTNIFNDGGSRKLATDCQLIWYLTHLNNESEAWLKLQIEVDDLGEDIDPNVGIDEDPGLWYFLLLDQADASDNIGDHDIVPADYEDDFFLSITRQWFKTCLECHDRCRLTPTRRFLPTRLLDIHSIDSTGQIFLVLPEEARITRPYATLSHCWGKAKTLKLLSGNINQLQSGIAFGSLPTSYKEGITLARRLGLQYIWIDSLCIVQDDEADWRREAAQMANIFRYGEISIATAAAADNSDTCFTERNSALIRLPSVQASWAQLPSCEYYLLPGGLYFHQVEDSPLHKRAWVLQETMLAPRVLSVCKSQFWWVCLEHQACETFPNGIPVRAQSNRGTIAPISVGRYDKSERQWNWNTMMERYSRCDLTVLSDRTIALSGIAQDKEERLGDRYIAGMWMSQLPRHLMWNVTPGTDSHFRPDKYRAPSWSWLSIEGPIEFQNLSDRHLYFQDVCQLLDVQLKFYDNNRYGSISGGYIKLRGPLGRVLPDFEEYKFMVESPHGPFNFTEDPSEGDVDSLDGSDSRSNGDFNSIQLDNDWNSGGDMVVFDYFSARTVLGSSDWKFQNAEQVRIEQTDPAVSMFLLPIFTYVLSDVQETQRCTGLLLHREEVGQREVYHRLGVFESIKADTTSRLKALTMNDVIIV</sequence>
<dbReference type="AlphaFoldDB" id="A0A6A6H893"/>
<feature type="domain" description="Heterokaryon incompatibility" evidence="2">
    <location>
        <begin position="188"/>
        <end position="336"/>
    </location>
</feature>
<organism evidence="3 4">
    <name type="scientific">Viridothelium virens</name>
    <name type="common">Speckled blister lichen</name>
    <name type="synonym">Trypethelium virens</name>
    <dbReference type="NCBI Taxonomy" id="1048519"/>
    <lineage>
        <taxon>Eukaryota</taxon>
        <taxon>Fungi</taxon>
        <taxon>Dikarya</taxon>
        <taxon>Ascomycota</taxon>
        <taxon>Pezizomycotina</taxon>
        <taxon>Dothideomycetes</taxon>
        <taxon>Dothideomycetes incertae sedis</taxon>
        <taxon>Trypetheliales</taxon>
        <taxon>Trypetheliaceae</taxon>
        <taxon>Viridothelium</taxon>
    </lineage>
</organism>
<dbReference type="Pfam" id="PF06985">
    <property type="entry name" value="HET"/>
    <property type="match status" value="1"/>
</dbReference>
<dbReference type="PANTHER" id="PTHR33112:SF16">
    <property type="entry name" value="HETEROKARYON INCOMPATIBILITY DOMAIN-CONTAINING PROTEIN"/>
    <property type="match status" value="1"/>
</dbReference>
<evidence type="ECO:0000256" key="1">
    <source>
        <dbReference type="SAM" id="MobiDB-lite"/>
    </source>
</evidence>
<feature type="region of interest" description="Disordered" evidence="1">
    <location>
        <begin position="542"/>
        <end position="565"/>
    </location>
</feature>
<accession>A0A6A6H893</accession>
<keyword evidence="4" id="KW-1185">Reference proteome</keyword>